<dbReference type="InterPro" id="IPR043034">
    <property type="entry name" value="DNA_pol_alpha_B_N_sf"/>
</dbReference>
<comment type="caution">
    <text evidence="3">The sequence shown here is derived from an EMBL/GenBank/DDBJ whole genome shotgun (WGS) entry which is preliminary data.</text>
</comment>
<evidence type="ECO:0000313" key="3">
    <source>
        <dbReference type="EMBL" id="KAK6638802.1"/>
    </source>
</evidence>
<feature type="domain" description="DNA polymerase alpha subunit B N-terminal" evidence="1">
    <location>
        <begin position="7"/>
        <end position="74"/>
    </location>
</feature>
<evidence type="ECO:0000259" key="1">
    <source>
        <dbReference type="Pfam" id="PF08418"/>
    </source>
</evidence>
<proteinExistence type="predicted"/>
<dbReference type="Pfam" id="PF08418">
    <property type="entry name" value="Pol_alpha_B_N"/>
    <property type="match status" value="1"/>
</dbReference>
<organism evidence="3 5">
    <name type="scientific">Polyplax serrata</name>
    <name type="common">Common mouse louse</name>
    <dbReference type="NCBI Taxonomy" id="468196"/>
    <lineage>
        <taxon>Eukaryota</taxon>
        <taxon>Metazoa</taxon>
        <taxon>Ecdysozoa</taxon>
        <taxon>Arthropoda</taxon>
        <taxon>Hexapoda</taxon>
        <taxon>Insecta</taxon>
        <taxon>Pterygota</taxon>
        <taxon>Neoptera</taxon>
        <taxon>Paraneoptera</taxon>
        <taxon>Psocodea</taxon>
        <taxon>Troctomorpha</taxon>
        <taxon>Phthiraptera</taxon>
        <taxon>Anoplura</taxon>
        <taxon>Polyplacidae</taxon>
        <taxon>Polyplax</taxon>
    </lineage>
</organism>
<gene>
    <name evidence="3" type="ORF">RUM43_007071</name>
    <name evidence="2" type="ORF">RUM44_001249</name>
</gene>
<evidence type="ECO:0000313" key="2">
    <source>
        <dbReference type="EMBL" id="KAK6621442.1"/>
    </source>
</evidence>
<dbReference type="Proteomes" id="UP001359485">
    <property type="component" value="Unassembled WGS sequence"/>
</dbReference>
<reference evidence="3 5" key="1">
    <citation type="submission" date="2023-10" db="EMBL/GenBank/DDBJ databases">
        <title>Genomes of two closely related lineages of the louse Polyplax serrata with different host specificities.</title>
        <authorList>
            <person name="Martinu J."/>
            <person name="Tarabai H."/>
            <person name="Stefka J."/>
            <person name="Hypsa V."/>
        </authorList>
    </citation>
    <scope>NUCLEOTIDE SEQUENCE [LARGE SCALE GENOMIC DNA]</scope>
    <source>
        <strain evidence="2">98ZLc_SE</strain>
        <strain evidence="3">HR10_N</strain>
    </source>
</reference>
<sequence>MGDFEKKLQTSFEELGVSCDNKIILKCLEMCKKYNITDAEEFVDTWMAYAVSNLQGENPTLVNLAKFEREEFIKKAKERPKVSEIPIKSSPIIYGGCNIKERYPFISF</sequence>
<accession>A0AAN8PLH9</accession>
<dbReference type="InterPro" id="IPR013627">
    <property type="entry name" value="Pol_alpha_B_N"/>
</dbReference>
<keyword evidence="4" id="KW-1185">Reference proteome</keyword>
<name>A0AAN8PLH9_POLSC</name>
<dbReference type="EMBL" id="JAWJWE010000003">
    <property type="protein sequence ID" value="KAK6638802.1"/>
    <property type="molecule type" value="Genomic_DNA"/>
</dbReference>
<dbReference type="EMBL" id="JAWJWF010000047">
    <property type="protein sequence ID" value="KAK6621442.1"/>
    <property type="molecule type" value="Genomic_DNA"/>
</dbReference>
<evidence type="ECO:0000313" key="4">
    <source>
        <dbReference type="Proteomes" id="UP001359485"/>
    </source>
</evidence>
<dbReference type="AlphaFoldDB" id="A0AAN8PLH9"/>
<evidence type="ECO:0000313" key="5">
    <source>
        <dbReference type="Proteomes" id="UP001372834"/>
    </source>
</evidence>
<dbReference type="Proteomes" id="UP001372834">
    <property type="component" value="Unassembled WGS sequence"/>
</dbReference>
<dbReference type="Gene3D" id="1.10.8.530">
    <property type="entry name" value="DNA polymerase alpha-primase, subunit B, N-terminal domain"/>
    <property type="match status" value="1"/>
</dbReference>
<protein>
    <recommendedName>
        <fullName evidence="1">DNA polymerase alpha subunit B N-terminal domain-containing protein</fullName>
    </recommendedName>
</protein>